<reference evidence="12 13" key="1">
    <citation type="submission" date="2022-05" db="EMBL/GenBank/DDBJ databases">
        <authorList>
            <consortium name="Genoscope - CEA"/>
            <person name="William W."/>
        </authorList>
    </citation>
    <scope>NUCLEOTIDE SEQUENCE [LARGE SCALE GENOMIC DNA]</scope>
</reference>
<gene>
    <name evidence="12" type="ORF">PMEA_00007355</name>
</gene>
<keyword evidence="2" id="KW-1003">Cell membrane</keyword>
<comment type="caution">
    <text evidence="12">The sequence shown here is derived from an EMBL/GenBank/DDBJ whole genome shotgun (WGS) entry which is preliminary data.</text>
</comment>
<dbReference type="Pfam" id="PF00001">
    <property type="entry name" value="7tm_1"/>
    <property type="match status" value="1"/>
</dbReference>
<keyword evidence="9" id="KW-0807">Transducer</keyword>
<dbReference type="EMBL" id="CALNXJ010000016">
    <property type="protein sequence ID" value="CAH3118475.1"/>
    <property type="molecule type" value="Genomic_DNA"/>
</dbReference>
<keyword evidence="6 10" id="KW-0472">Membrane</keyword>
<dbReference type="AlphaFoldDB" id="A0AAU9WM19"/>
<feature type="transmembrane region" description="Helical" evidence="10">
    <location>
        <begin position="56"/>
        <end position="77"/>
    </location>
</feature>
<keyword evidence="4 10" id="KW-1133">Transmembrane helix</keyword>
<evidence type="ECO:0000256" key="2">
    <source>
        <dbReference type="ARBA" id="ARBA00022475"/>
    </source>
</evidence>
<dbReference type="InterPro" id="IPR000276">
    <property type="entry name" value="GPCR_Rhodpsn"/>
</dbReference>
<organism evidence="12 13">
    <name type="scientific">Pocillopora meandrina</name>
    <dbReference type="NCBI Taxonomy" id="46732"/>
    <lineage>
        <taxon>Eukaryota</taxon>
        <taxon>Metazoa</taxon>
        <taxon>Cnidaria</taxon>
        <taxon>Anthozoa</taxon>
        <taxon>Hexacorallia</taxon>
        <taxon>Scleractinia</taxon>
        <taxon>Astrocoeniina</taxon>
        <taxon>Pocilloporidae</taxon>
        <taxon>Pocillopora</taxon>
    </lineage>
</organism>
<feature type="transmembrane region" description="Helical" evidence="10">
    <location>
        <begin position="216"/>
        <end position="240"/>
    </location>
</feature>
<evidence type="ECO:0000256" key="5">
    <source>
        <dbReference type="ARBA" id="ARBA00023040"/>
    </source>
</evidence>
<dbReference type="PRINTS" id="PR00237">
    <property type="entry name" value="GPCRRHODOPSN"/>
</dbReference>
<dbReference type="PANTHER" id="PTHR24246:SF27">
    <property type="entry name" value="ADENOSINE RECEPTOR, ISOFORM A"/>
    <property type="match status" value="1"/>
</dbReference>
<evidence type="ECO:0000256" key="8">
    <source>
        <dbReference type="ARBA" id="ARBA00023180"/>
    </source>
</evidence>
<dbReference type="InterPro" id="IPR017452">
    <property type="entry name" value="GPCR_Rhodpsn_7TM"/>
</dbReference>
<dbReference type="CDD" id="cd00637">
    <property type="entry name" value="7tm_classA_rhodopsin-like"/>
    <property type="match status" value="1"/>
</dbReference>
<keyword evidence="5" id="KW-0297">G-protein coupled receptor</keyword>
<evidence type="ECO:0000256" key="1">
    <source>
        <dbReference type="ARBA" id="ARBA00004651"/>
    </source>
</evidence>
<dbReference type="Gene3D" id="1.20.1070.10">
    <property type="entry name" value="Rhodopsin 7-helix transmembrane proteins"/>
    <property type="match status" value="1"/>
</dbReference>
<dbReference type="PROSITE" id="PS50262">
    <property type="entry name" value="G_PROTEIN_RECEP_F1_2"/>
    <property type="match status" value="1"/>
</dbReference>
<feature type="transmembrane region" description="Helical" evidence="10">
    <location>
        <begin position="19"/>
        <end position="44"/>
    </location>
</feature>
<feature type="transmembrane region" description="Helical" evidence="10">
    <location>
        <begin position="252"/>
        <end position="274"/>
    </location>
</feature>
<keyword evidence="7" id="KW-0675">Receptor</keyword>
<protein>
    <recommendedName>
        <fullName evidence="11">G-protein coupled receptors family 1 profile domain-containing protein</fullName>
    </recommendedName>
</protein>
<dbReference type="Proteomes" id="UP001159428">
    <property type="component" value="Unassembled WGS sequence"/>
</dbReference>
<feature type="transmembrane region" description="Helical" evidence="10">
    <location>
        <begin position="169"/>
        <end position="196"/>
    </location>
</feature>
<dbReference type="GO" id="GO:0004930">
    <property type="term" value="F:G protein-coupled receptor activity"/>
    <property type="evidence" value="ECO:0007669"/>
    <property type="project" value="UniProtKB-KW"/>
</dbReference>
<comment type="subcellular location">
    <subcellularLocation>
        <location evidence="1">Cell membrane</location>
        <topology evidence="1">Multi-pass membrane protein</topology>
    </subcellularLocation>
</comment>
<evidence type="ECO:0000256" key="6">
    <source>
        <dbReference type="ARBA" id="ARBA00023136"/>
    </source>
</evidence>
<dbReference type="GO" id="GO:0005886">
    <property type="term" value="C:plasma membrane"/>
    <property type="evidence" value="ECO:0007669"/>
    <property type="project" value="UniProtKB-SubCell"/>
</dbReference>
<proteinExistence type="predicted"/>
<dbReference type="SUPFAM" id="SSF81321">
    <property type="entry name" value="Family A G protein-coupled receptor-like"/>
    <property type="match status" value="1"/>
</dbReference>
<sequence>MATFYTLQQKSFHVNKEEGYAWCTLFFVEAAIVIALNMFAIIIFSTDRRVRKHSTYLLINLSAADVSVGALVIPASVLLRGNTYDLWNVKINPIGLISAYGVNLLFCGSSLGFLASISVERLHATRNPMGHWSMSGLFYKIWGASIWVASLIFTLFTIFFMYYDLLGTKIWFFAASGVFCLLLILCCSYCGIFATIRCGEQPRHDHRGQARKERKLTITLFIVTLVSLCVWTPYVFFTFLEEQMTRILSDEALLRLRCICELLFFANSFVNPILYTIRIPEFRRAGIKLITCIKDSPSRQQSQST</sequence>
<evidence type="ECO:0000313" key="12">
    <source>
        <dbReference type="EMBL" id="CAH3118475.1"/>
    </source>
</evidence>
<evidence type="ECO:0000313" key="13">
    <source>
        <dbReference type="Proteomes" id="UP001159428"/>
    </source>
</evidence>
<feature type="transmembrane region" description="Helical" evidence="10">
    <location>
        <begin position="97"/>
        <end position="117"/>
    </location>
</feature>
<evidence type="ECO:0000256" key="7">
    <source>
        <dbReference type="ARBA" id="ARBA00023170"/>
    </source>
</evidence>
<dbReference type="PANTHER" id="PTHR24246">
    <property type="entry name" value="OLFACTORY RECEPTOR AND ADENOSINE RECEPTOR"/>
    <property type="match status" value="1"/>
</dbReference>
<evidence type="ECO:0000259" key="11">
    <source>
        <dbReference type="PROSITE" id="PS50262"/>
    </source>
</evidence>
<keyword evidence="3 10" id="KW-0812">Transmembrane</keyword>
<accession>A0AAU9WM19</accession>
<feature type="transmembrane region" description="Helical" evidence="10">
    <location>
        <begin position="137"/>
        <end position="163"/>
    </location>
</feature>
<evidence type="ECO:0000256" key="4">
    <source>
        <dbReference type="ARBA" id="ARBA00022989"/>
    </source>
</evidence>
<feature type="domain" description="G-protein coupled receptors family 1 profile" evidence="11">
    <location>
        <begin position="36"/>
        <end position="275"/>
    </location>
</feature>
<evidence type="ECO:0000256" key="3">
    <source>
        <dbReference type="ARBA" id="ARBA00022692"/>
    </source>
</evidence>
<evidence type="ECO:0000256" key="10">
    <source>
        <dbReference type="SAM" id="Phobius"/>
    </source>
</evidence>
<evidence type="ECO:0000256" key="9">
    <source>
        <dbReference type="ARBA" id="ARBA00023224"/>
    </source>
</evidence>
<keyword evidence="13" id="KW-1185">Reference proteome</keyword>
<keyword evidence="8" id="KW-0325">Glycoprotein</keyword>
<name>A0AAU9WM19_9CNID</name>